<name>A0A0N5C019_STREA</name>
<evidence type="ECO:0000313" key="2">
    <source>
        <dbReference type="Proteomes" id="UP000046392"/>
    </source>
</evidence>
<protein>
    <submittedName>
        <fullName evidence="3">Secreted protein</fullName>
    </submittedName>
</protein>
<keyword evidence="1" id="KW-0812">Transmembrane</keyword>
<feature type="transmembrane region" description="Helical" evidence="1">
    <location>
        <begin position="5"/>
        <end position="22"/>
    </location>
</feature>
<keyword evidence="1" id="KW-1133">Transmembrane helix</keyword>
<proteinExistence type="predicted"/>
<dbReference type="AlphaFoldDB" id="A0A0N5C019"/>
<reference evidence="3" key="1">
    <citation type="submission" date="2017-02" db="UniProtKB">
        <authorList>
            <consortium name="WormBaseParasite"/>
        </authorList>
    </citation>
    <scope>IDENTIFICATION</scope>
</reference>
<keyword evidence="2" id="KW-1185">Reference proteome</keyword>
<evidence type="ECO:0000256" key="1">
    <source>
        <dbReference type="SAM" id="Phobius"/>
    </source>
</evidence>
<organism evidence="2 3">
    <name type="scientific">Strongyloides papillosus</name>
    <name type="common">Intestinal threadworm</name>
    <dbReference type="NCBI Taxonomy" id="174720"/>
    <lineage>
        <taxon>Eukaryota</taxon>
        <taxon>Metazoa</taxon>
        <taxon>Ecdysozoa</taxon>
        <taxon>Nematoda</taxon>
        <taxon>Chromadorea</taxon>
        <taxon>Rhabditida</taxon>
        <taxon>Tylenchina</taxon>
        <taxon>Panagrolaimomorpha</taxon>
        <taxon>Strongyloidoidea</taxon>
        <taxon>Strongyloididae</taxon>
        <taxon>Strongyloides</taxon>
    </lineage>
</organism>
<dbReference type="WBParaSite" id="SPAL_0001135366.1">
    <property type="protein sequence ID" value="SPAL_0001135366.1"/>
    <property type="gene ID" value="SPAL_0001135366"/>
</dbReference>
<evidence type="ECO:0000313" key="3">
    <source>
        <dbReference type="WBParaSite" id="SPAL_0001135366.1"/>
    </source>
</evidence>
<keyword evidence="1" id="KW-0472">Membrane</keyword>
<accession>A0A0N5C019</accession>
<sequence length="63" mass="7343">MAHSIRMKVILQIACVFINKYISYWSGIYAYKLLIMRQILVSILFAMRNKEENLHITSPPTGL</sequence>
<dbReference type="Proteomes" id="UP000046392">
    <property type="component" value="Unplaced"/>
</dbReference>